<evidence type="ECO:0000313" key="5">
    <source>
        <dbReference type="Proteomes" id="UP000609323"/>
    </source>
</evidence>
<dbReference type="PROSITE" id="PS52050">
    <property type="entry name" value="WYL"/>
    <property type="match status" value="1"/>
</dbReference>
<dbReference type="Proteomes" id="UP000609323">
    <property type="component" value="Unassembled WGS sequence"/>
</dbReference>
<accession>A0ABQ1FNR1</accession>
<evidence type="ECO:0000259" key="3">
    <source>
        <dbReference type="PROSITE" id="PS51000"/>
    </source>
</evidence>
<gene>
    <name evidence="4" type="ORF">GCM10010917_06320</name>
</gene>
<reference evidence="5" key="1">
    <citation type="journal article" date="2019" name="Int. J. Syst. Evol. Microbiol.">
        <title>The Global Catalogue of Microorganisms (GCM) 10K type strain sequencing project: providing services to taxonomists for standard genome sequencing and annotation.</title>
        <authorList>
            <consortium name="The Broad Institute Genomics Platform"/>
            <consortium name="The Broad Institute Genome Sequencing Center for Infectious Disease"/>
            <person name="Wu L."/>
            <person name="Ma J."/>
        </authorList>
    </citation>
    <scope>NUCLEOTIDE SEQUENCE [LARGE SCALE GENOMIC DNA]</scope>
    <source>
        <strain evidence="5">CGMCC 1.15044</strain>
    </source>
</reference>
<sequence>MQISRLFQVIYILLEKGTVTANELAERFEVSVRTIYRDVEALSQAGIPIYTSQGKGGGISLSDRFILNKSLLSDTEQDEILFALQSLSAAQHPGYDDVLAKLSSLFMKNNASWIEVDFSSWGNERKQTEIFGLLKNAILGRKVISFTYYSASGEKRDRSAAPVKLLFKNRAWYFQGYCLEHMAMRTFKITRMSDVRLAGEQDGERPPMPDKMETVEHKVTLRLNFDAAAAYRVLDDFPEEEVSRLENGSFLVTTNMPAGEWLYDYLLSFGPLVQVAEPECIRSELIVRIKKMAEKYF</sequence>
<keyword evidence="5" id="KW-1185">Reference proteome</keyword>
<dbReference type="RefSeq" id="WP_094093192.1">
    <property type="nucleotide sequence ID" value="NZ_BMHF01000001.1"/>
</dbReference>
<evidence type="ECO:0000256" key="2">
    <source>
        <dbReference type="ARBA" id="ARBA00023163"/>
    </source>
</evidence>
<dbReference type="InterPro" id="IPR026881">
    <property type="entry name" value="WYL_dom"/>
</dbReference>
<dbReference type="Pfam" id="PF25583">
    <property type="entry name" value="WCX"/>
    <property type="match status" value="1"/>
</dbReference>
<dbReference type="InterPro" id="IPR028349">
    <property type="entry name" value="PafC-like"/>
</dbReference>
<keyword evidence="1" id="KW-0805">Transcription regulation</keyword>
<dbReference type="EMBL" id="BMHF01000001">
    <property type="protein sequence ID" value="GGA24223.1"/>
    <property type="molecule type" value="Genomic_DNA"/>
</dbReference>
<dbReference type="SUPFAM" id="SSF46785">
    <property type="entry name" value="Winged helix' DNA-binding domain"/>
    <property type="match status" value="1"/>
</dbReference>
<organism evidence="4 5">
    <name type="scientific">Paenibacillus physcomitrellae</name>
    <dbReference type="NCBI Taxonomy" id="1619311"/>
    <lineage>
        <taxon>Bacteria</taxon>
        <taxon>Bacillati</taxon>
        <taxon>Bacillota</taxon>
        <taxon>Bacilli</taxon>
        <taxon>Bacillales</taxon>
        <taxon>Paenibacillaceae</taxon>
        <taxon>Paenibacillus</taxon>
    </lineage>
</organism>
<proteinExistence type="predicted"/>
<evidence type="ECO:0000313" key="4">
    <source>
        <dbReference type="EMBL" id="GGA24223.1"/>
    </source>
</evidence>
<keyword evidence="2" id="KW-0804">Transcription</keyword>
<dbReference type="PANTHER" id="PTHR34580">
    <property type="match status" value="1"/>
</dbReference>
<evidence type="ECO:0000256" key="1">
    <source>
        <dbReference type="ARBA" id="ARBA00023015"/>
    </source>
</evidence>
<dbReference type="Pfam" id="PF08279">
    <property type="entry name" value="HTH_11"/>
    <property type="match status" value="1"/>
</dbReference>
<dbReference type="PROSITE" id="PS51000">
    <property type="entry name" value="HTH_DEOR_2"/>
    <property type="match status" value="1"/>
</dbReference>
<dbReference type="PIRSF" id="PIRSF016838">
    <property type="entry name" value="PafC"/>
    <property type="match status" value="1"/>
</dbReference>
<dbReference type="InterPro" id="IPR001034">
    <property type="entry name" value="DeoR_HTH"/>
</dbReference>
<dbReference type="InterPro" id="IPR036388">
    <property type="entry name" value="WH-like_DNA-bd_sf"/>
</dbReference>
<dbReference type="PANTHER" id="PTHR34580:SF1">
    <property type="entry name" value="PROTEIN PAFC"/>
    <property type="match status" value="1"/>
</dbReference>
<dbReference type="InterPro" id="IPR057727">
    <property type="entry name" value="WCX_dom"/>
</dbReference>
<dbReference type="Pfam" id="PF13280">
    <property type="entry name" value="WYL"/>
    <property type="match status" value="1"/>
</dbReference>
<name>A0ABQ1FNR1_9BACL</name>
<protein>
    <submittedName>
        <fullName evidence="4">Transcriptional regulator</fullName>
    </submittedName>
</protein>
<dbReference type="InterPro" id="IPR051534">
    <property type="entry name" value="CBASS_pafABC_assoc_protein"/>
</dbReference>
<dbReference type="Gene3D" id="1.10.10.10">
    <property type="entry name" value="Winged helix-like DNA-binding domain superfamily/Winged helix DNA-binding domain"/>
    <property type="match status" value="1"/>
</dbReference>
<feature type="domain" description="HTH deoR-type" evidence="3">
    <location>
        <begin position="2"/>
        <end position="60"/>
    </location>
</feature>
<dbReference type="InterPro" id="IPR013196">
    <property type="entry name" value="HTH_11"/>
</dbReference>
<comment type="caution">
    <text evidence="4">The sequence shown here is derived from an EMBL/GenBank/DDBJ whole genome shotgun (WGS) entry which is preliminary data.</text>
</comment>
<dbReference type="InterPro" id="IPR036390">
    <property type="entry name" value="WH_DNA-bd_sf"/>
</dbReference>